<dbReference type="EMBL" id="JAWWNJ010000120">
    <property type="protein sequence ID" value="KAK6988827.1"/>
    <property type="molecule type" value="Genomic_DNA"/>
</dbReference>
<evidence type="ECO:0000256" key="1">
    <source>
        <dbReference type="SAM" id="Coils"/>
    </source>
</evidence>
<evidence type="ECO:0000313" key="4">
    <source>
        <dbReference type="Proteomes" id="UP001362999"/>
    </source>
</evidence>
<reference evidence="3 4" key="1">
    <citation type="journal article" date="2024" name="J Genomics">
        <title>Draft genome sequencing and assembly of Favolaschia claudopus CIRM-BRFM 2984 isolated from oak limbs.</title>
        <authorList>
            <person name="Navarro D."/>
            <person name="Drula E."/>
            <person name="Chaduli D."/>
            <person name="Cazenave R."/>
            <person name="Ahrendt S."/>
            <person name="Wang J."/>
            <person name="Lipzen A."/>
            <person name="Daum C."/>
            <person name="Barry K."/>
            <person name="Grigoriev I.V."/>
            <person name="Favel A."/>
            <person name="Rosso M.N."/>
            <person name="Martin F."/>
        </authorList>
    </citation>
    <scope>NUCLEOTIDE SEQUENCE [LARGE SCALE GENOMIC DNA]</scope>
    <source>
        <strain evidence="3 4">CIRM-BRFM 2984</strain>
    </source>
</reference>
<evidence type="ECO:0000313" key="3">
    <source>
        <dbReference type="EMBL" id="KAK6988827.1"/>
    </source>
</evidence>
<protein>
    <submittedName>
        <fullName evidence="3">Uncharacterized protein</fullName>
    </submittedName>
</protein>
<evidence type="ECO:0000256" key="2">
    <source>
        <dbReference type="SAM" id="MobiDB-lite"/>
    </source>
</evidence>
<feature type="region of interest" description="Disordered" evidence="2">
    <location>
        <begin position="115"/>
        <end position="134"/>
    </location>
</feature>
<feature type="region of interest" description="Disordered" evidence="2">
    <location>
        <begin position="201"/>
        <end position="277"/>
    </location>
</feature>
<feature type="compositionally biased region" description="Acidic residues" evidence="2">
    <location>
        <begin position="255"/>
        <end position="277"/>
    </location>
</feature>
<sequence length="277" mass="30034">MSNYHIEPVRCIGDHGAAAVRKASNSAATKPSTSDKENIMFVGMESFTETQRDTIVLALEAKYDADGCNTADVVLARQENDAAMRRIAKQEAKLAEQAARNDALMRELASLKAQGNPITGSATDNGEEDSSQISDELAAERAKNGDLQRQLAEFHHAMDVDSEPRNLRDLVLQSGMNRDDEWADITPRKKAELFDVARSVGRQSRHVAAVKASSKKAAKKAKAAADSTKKAGPSKSTSKAQGKKKAVSKRKVVEDSDDEDEEDADTGGENTEEEDEN</sequence>
<organism evidence="3 4">
    <name type="scientific">Favolaschia claudopus</name>
    <dbReference type="NCBI Taxonomy" id="2862362"/>
    <lineage>
        <taxon>Eukaryota</taxon>
        <taxon>Fungi</taxon>
        <taxon>Dikarya</taxon>
        <taxon>Basidiomycota</taxon>
        <taxon>Agaricomycotina</taxon>
        <taxon>Agaricomycetes</taxon>
        <taxon>Agaricomycetidae</taxon>
        <taxon>Agaricales</taxon>
        <taxon>Marasmiineae</taxon>
        <taxon>Mycenaceae</taxon>
        <taxon>Favolaschia</taxon>
    </lineage>
</organism>
<dbReference type="AlphaFoldDB" id="A0AAV9ZR75"/>
<gene>
    <name evidence="3" type="ORF">R3P38DRAFT_2804292</name>
</gene>
<accession>A0AAV9ZR75</accession>
<feature type="compositionally biased region" description="Basic residues" evidence="2">
    <location>
        <begin position="241"/>
        <end position="250"/>
    </location>
</feature>
<dbReference type="Proteomes" id="UP001362999">
    <property type="component" value="Unassembled WGS sequence"/>
</dbReference>
<proteinExistence type="predicted"/>
<feature type="coiled-coil region" evidence="1">
    <location>
        <begin position="73"/>
        <end position="114"/>
    </location>
</feature>
<feature type="compositionally biased region" description="Basic residues" evidence="2">
    <location>
        <begin position="213"/>
        <end position="222"/>
    </location>
</feature>
<keyword evidence="1" id="KW-0175">Coiled coil</keyword>
<comment type="caution">
    <text evidence="3">The sequence shown here is derived from an EMBL/GenBank/DDBJ whole genome shotgun (WGS) entry which is preliminary data.</text>
</comment>
<name>A0AAV9ZR75_9AGAR</name>
<keyword evidence="4" id="KW-1185">Reference proteome</keyword>